<proteinExistence type="predicted"/>
<feature type="region of interest" description="Disordered" evidence="1">
    <location>
        <begin position="1091"/>
        <end position="1126"/>
    </location>
</feature>
<dbReference type="GO" id="GO:0005829">
    <property type="term" value="C:cytosol"/>
    <property type="evidence" value="ECO:0007669"/>
    <property type="project" value="TreeGrafter"/>
</dbReference>
<feature type="compositionally biased region" description="Basic and acidic residues" evidence="1">
    <location>
        <begin position="226"/>
        <end position="238"/>
    </location>
</feature>
<feature type="compositionally biased region" description="Low complexity" evidence="1">
    <location>
        <begin position="250"/>
        <end position="269"/>
    </location>
</feature>
<feature type="region of interest" description="Disordered" evidence="1">
    <location>
        <begin position="716"/>
        <end position="746"/>
    </location>
</feature>
<feature type="region of interest" description="Disordered" evidence="1">
    <location>
        <begin position="91"/>
        <end position="142"/>
    </location>
</feature>
<dbReference type="SUPFAM" id="SSF48371">
    <property type="entry name" value="ARM repeat"/>
    <property type="match status" value="1"/>
</dbReference>
<dbReference type="InterPro" id="IPR016024">
    <property type="entry name" value="ARM-type_fold"/>
</dbReference>
<accession>A0A0F7UPS7</accession>
<protein>
    <submittedName>
        <fullName evidence="2">Uncharacterized protein</fullName>
    </submittedName>
</protein>
<feature type="region of interest" description="Disordered" evidence="1">
    <location>
        <begin position="218"/>
        <end position="271"/>
    </location>
</feature>
<dbReference type="EMBL" id="LN714487">
    <property type="protein sequence ID" value="CEL70460.1"/>
    <property type="molecule type" value="Genomic_DNA"/>
</dbReference>
<sequence>MASETRSCFVSSSRNGEKRRISGDEKPAEAIDVPELLPGSYTLLKALLRRSVADPLWRRRAATSPPAVSKLLAFGASLLHVLARSQEELRRRRKRAVRERTSEASERAPLALPAEDARPSDSCSQAEVEPSSPGRNAACPSLHDPSTLHSPLALLGELSVLFRLLRNLCVEGRDAQDVILSLGGAELFLSNLHVLIEALSHAPPDCRCFTSEGGGEEASAAVRADASPERISEREQGRRGTPRPGDSQSRRLQASQLSSTQTGSQQYGANKDGADVQAGGVCVHARLECETDGTGVTASLLQFLSNLSVRNDRARVFVQQKVLYVPLLLLALASPSVAPAFMLLNTLFKGESSEEQETGNKRGVALDAQMPGGGEASKGDAAGQNGPWDCERETDKPESRGHTDHQVGLHTEEKRFCSGRGDDRFFEFLGALYILAANEDASHLATVQSNGPGQERQHGELDGHQTRLEATRAPLQGNQREADARTTSLHAQKADQHISTKHLEWPMLFVLQLLNRESDGRFFFRFLESLQANFSIDTLERFAVLLLAPPRPAEQKVGKTAVERCLNLHRPETGKGPSLSQLSAEDDLQKLETTGEKYDEIQAFCDRPCRAVYLQKAVSKKLSGVGQSGLLQFLLVLFDALLDDTGEDESTLDKLSGAGANGTYSPKPMTLRMKLSASAAFYAFMNGQIRRAVEAGERLRDCGRLLTEKWAQDGGGRETLGHVKTEDGAQRGRRPDVEPALDQGRAGPIGASSFPQFFFLSLLRLMNCGAATGGVPLPCPRASAALSGSLQSASTVAAHEPKCCSQSACAGVHSPTPREHPSSCGGRANCCDSPASRAVEGLAGNSLGNGDVRTGETFAIGPPFDILSFASKVTHSVHSLETQRRRPGFTESSDRNEGGAPESEAHPAGVHKRDGEGLLPPKPSARPAEAAEEGDGVTVIEGSRSAKDLFKSASSVPHWVRVADTFLLMENILLGVCAARAEALEARRQGERRERECGVTRATQADSHQHLESGKRTSHEELAEDRGEMQSHADDSVEAKAEALADAIVLLLRLSQQQRLLAFLYCSEKNGARTQCTASREAGEASETLDGLHATAPGRGQHAPRSQNNSSTAYRETSEPAVAEEVEVKPQEGDVMIWGLLQRSVKSGVLLRALANLLVDSPRTQQVALHAQALPLLASFVHTNEEDPFTREAAVFALRVLSDGRNGECKHGVGPRATASQT</sequence>
<dbReference type="PANTHER" id="PTHR13255">
    <property type="entry name" value="ATAXIN-10"/>
    <property type="match status" value="1"/>
</dbReference>
<dbReference type="Gene3D" id="1.25.10.10">
    <property type="entry name" value="Leucine-rich Repeat Variant"/>
    <property type="match status" value="1"/>
</dbReference>
<feature type="region of interest" description="Disordered" evidence="1">
    <location>
        <begin position="995"/>
        <end position="1033"/>
    </location>
</feature>
<feature type="compositionally biased region" description="Basic and acidic residues" evidence="1">
    <location>
        <begin position="716"/>
        <end position="737"/>
    </location>
</feature>
<feature type="region of interest" description="Disordered" evidence="1">
    <location>
        <begin position="365"/>
        <end position="407"/>
    </location>
</feature>
<feature type="compositionally biased region" description="Polar residues" evidence="1">
    <location>
        <begin position="1104"/>
        <end position="1115"/>
    </location>
</feature>
<feature type="compositionally biased region" description="Basic and acidic residues" evidence="1">
    <location>
        <begin position="15"/>
        <end position="29"/>
    </location>
</feature>
<name>A0A0F7UPS7_NEOCL</name>
<feature type="compositionally biased region" description="Polar residues" evidence="1">
    <location>
        <begin position="1"/>
        <end position="14"/>
    </location>
</feature>
<dbReference type="InterPro" id="IPR051374">
    <property type="entry name" value="Ataxin-10/CTR86_families"/>
</dbReference>
<evidence type="ECO:0000313" key="2">
    <source>
        <dbReference type="EMBL" id="CEL70460.1"/>
    </source>
</evidence>
<evidence type="ECO:0000256" key="1">
    <source>
        <dbReference type="SAM" id="MobiDB-lite"/>
    </source>
</evidence>
<feature type="region of interest" description="Disordered" evidence="1">
    <location>
        <begin position="1"/>
        <end position="29"/>
    </location>
</feature>
<organism evidence="2">
    <name type="scientific">Neospora caninum (strain Liverpool)</name>
    <dbReference type="NCBI Taxonomy" id="572307"/>
    <lineage>
        <taxon>Eukaryota</taxon>
        <taxon>Sar</taxon>
        <taxon>Alveolata</taxon>
        <taxon>Apicomplexa</taxon>
        <taxon>Conoidasida</taxon>
        <taxon>Coccidia</taxon>
        <taxon>Eucoccidiorida</taxon>
        <taxon>Eimeriorina</taxon>
        <taxon>Sarcocystidae</taxon>
        <taxon>Neospora</taxon>
    </lineage>
</organism>
<dbReference type="InterPro" id="IPR011989">
    <property type="entry name" value="ARM-like"/>
</dbReference>
<feature type="compositionally biased region" description="Basic and acidic residues" evidence="1">
    <location>
        <begin position="389"/>
        <end position="407"/>
    </location>
</feature>
<reference evidence="2" key="1">
    <citation type="journal article" date="2015" name="PLoS ONE">
        <title>Comprehensive Evaluation of Toxoplasma gondii VEG and Neospora caninum LIV Genomes with Tachyzoite Stage Transcriptome and Proteome Defines Novel Transcript Features.</title>
        <authorList>
            <person name="Ramaprasad A."/>
            <person name="Mourier T."/>
            <person name="Naeem R."/>
            <person name="Malas T.B."/>
            <person name="Moussa E."/>
            <person name="Panigrahi A."/>
            <person name="Vermont S.J."/>
            <person name="Otto T.D."/>
            <person name="Wastling J."/>
            <person name="Pain A."/>
        </authorList>
    </citation>
    <scope>NUCLEOTIDE SEQUENCE</scope>
    <source>
        <strain evidence="2">Liverpool</strain>
    </source>
</reference>
<dbReference type="AlphaFoldDB" id="A0A0F7UPS7"/>
<feature type="compositionally biased region" description="Basic and acidic residues" evidence="1">
    <location>
        <begin position="1007"/>
        <end position="1033"/>
    </location>
</feature>
<dbReference type="PANTHER" id="PTHR13255:SF0">
    <property type="entry name" value="ATAXIN-10"/>
    <property type="match status" value="1"/>
</dbReference>
<gene>
    <name evidence="2" type="ORF">BN1204_061430</name>
</gene>
<feature type="region of interest" description="Disordered" evidence="1">
    <location>
        <begin position="877"/>
        <end position="937"/>
    </location>
</feature>